<proteinExistence type="predicted"/>
<dbReference type="Pfam" id="PF18962">
    <property type="entry name" value="Por_Secre_tail"/>
    <property type="match status" value="1"/>
</dbReference>
<dbReference type="EMBL" id="CP104205">
    <property type="protein sequence ID" value="UWX56063.1"/>
    <property type="molecule type" value="Genomic_DNA"/>
</dbReference>
<sequence>MSVRDTPQGTQVTPNGCPIPAFPADQFTVGSNATSCIGTNTGKINITSKIDGEFIAVITGNDRNESLNFNDSLMIENLPKGSYDICIGSSNEEYIQSCYSIIVQEPEPLSVTTSMDFVNKTVTLKVSGSTNYIIQLNEETIESSLNSITLPLDRINNELVVTSKECQGTYTETIILEDSLIAFPNPFDTFLNIDVSNIPEGSMEIKIFDITGKLVFNDKFTVEENIRPINTSSFKSGFYFAQLTIGEVKKVIKVFKS</sequence>
<keyword evidence="1" id="KW-0732">Signal</keyword>
<dbReference type="Proteomes" id="UP001059209">
    <property type="component" value="Chromosome"/>
</dbReference>
<feature type="domain" description="Secretion system C-terminal sorting" evidence="2">
    <location>
        <begin position="183"/>
        <end position="252"/>
    </location>
</feature>
<evidence type="ECO:0000259" key="2">
    <source>
        <dbReference type="Pfam" id="PF18962"/>
    </source>
</evidence>
<protein>
    <submittedName>
        <fullName evidence="3">T9SS type A sorting domain-containing protein</fullName>
    </submittedName>
</protein>
<keyword evidence="4" id="KW-1185">Reference proteome</keyword>
<reference evidence="3" key="1">
    <citation type="submission" date="2022-09" db="EMBL/GenBank/DDBJ databases">
        <title>Maribacter litopenaei sp. nov., isolated from the intestinal tract of the Pacific White Shrimp, Litopenaeus vannamei.</title>
        <authorList>
            <person name="Kim S.Y."/>
            <person name="Hwang C.Y."/>
        </authorList>
    </citation>
    <scope>NUCLEOTIDE SEQUENCE</scope>
    <source>
        <strain evidence="3">HL-LV01</strain>
    </source>
</reference>
<name>A0ABY5YAI8_9FLAO</name>
<gene>
    <name evidence="3" type="ORF">NYZ99_07075</name>
</gene>
<accession>A0ABY5YAI8</accession>
<dbReference type="InterPro" id="IPR026444">
    <property type="entry name" value="Secre_tail"/>
</dbReference>
<evidence type="ECO:0000313" key="3">
    <source>
        <dbReference type="EMBL" id="UWX56063.1"/>
    </source>
</evidence>
<organism evidence="3 4">
    <name type="scientific">Maribacter litopenaei</name>
    <dbReference type="NCBI Taxonomy" id="2976127"/>
    <lineage>
        <taxon>Bacteria</taxon>
        <taxon>Pseudomonadati</taxon>
        <taxon>Bacteroidota</taxon>
        <taxon>Flavobacteriia</taxon>
        <taxon>Flavobacteriales</taxon>
        <taxon>Flavobacteriaceae</taxon>
        <taxon>Maribacter</taxon>
    </lineage>
</organism>
<evidence type="ECO:0000256" key="1">
    <source>
        <dbReference type="ARBA" id="ARBA00022729"/>
    </source>
</evidence>
<dbReference type="RefSeq" id="WP_260574589.1">
    <property type="nucleotide sequence ID" value="NZ_CP104205.1"/>
</dbReference>
<dbReference type="NCBIfam" id="TIGR04183">
    <property type="entry name" value="Por_Secre_tail"/>
    <property type="match status" value="1"/>
</dbReference>
<evidence type="ECO:0000313" key="4">
    <source>
        <dbReference type="Proteomes" id="UP001059209"/>
    </source>
</evidence>